<reference evidence="2" key="1">
    <citation type="submission" date="2023-10" db="EMBL/GenBank/DDBJ databases">
        <authorList>
            <person name="Hackl T."/>
        </authorList>
    </citation>
    <scope>NUCLEOTIDE SEQUENCE</scope>
</reference>
<comment type="caution">
    <text evidence="2">The sequence shown here is derived from an EMBL/GenBank/DDBJ whole genome shotgun (WGS) entry which is preliminary data.</text>
</comment>
<sequence>MDATHWGGGRSSNAVGQDDLDSYGDHTETRITTAIGSGTPTSHPVTAPTQQGGVVHAEGLEDRSSYGFITQHMIVATG</sequence>
<proteinExistence type="predicted"/>
<feature type="compositionally biased region" description="Gly residues" evidence="1">
    <location>
        <begin position="1"/>
        <end position="10"/>
    </location>
</feature>
<gene>
    <name evidence="2" type="ORF">KHLLAP_LOCUS7682</name>
</gene>
<name>A0AAI8YH93_9PEZI</name>
<feature type="region of interest" description="Disordered" evidence="1">
    <location>
        <begin position="1"/>
        <end position="52"/>
    </location>
</feature>
<evidence type="ECO:0000313" key="3">
    <source>
        <dbReference type="Proteomes" id="UP001295740"/>
    </source>
</evidence>
<protein>
    <submittedName>
        <fullName evidence="2">Uu.00g084000.m01.CDS01</fullName>
    </submittedName>
</protein>
<feature type="compositionally biased region" description="Polar residues" evidence="1">
    <location>
        <begin position="30"/>
        <end position="52"/>
    </location>
</feature>
<dbReference type="EMBL" id="CAUWAG010000010">
    <property type="protein sequence ID" value="CAJ2507214.1"/>
    <property type="molecule type" value="Genomic_DNA"/>
</dbReference>
<dbReference type="Proteomes" id="UP001295740">
    <property type="component" value="Unassembled WGS sequence"/>
</dbReference>
<accession>A0AAI8YH93</accession>
<evidence type="ECO:0000313" key="2">
    <source>
        <dbReference type="EMBL" id="CAJ2507214.1"/>
    </source>
</evidence>
<organism evidence="2 3">
    <name type="scientific">Anthostomella pinea</name>
    <dbReference type="NCBI Taxonomy" id="933095"/>
    <lineage>
        <taxon>Eukaryota</taxon>
        <taxon>Fungi</taxon>
        <taxon>Dikarya</taxon>
        <taxon>Ascomycota</taxon>
        <taxon>Pezizomycotina</taxon>
        <taxon>Sordariomycetes</taxon>
        <taxon>Xylariomycetidae</taxon>
        <taxon>Xylariales</taxon>
        <taxon>Xylariaceae</taxon>
        <taxon>Anthostomella</taxon>
    </lineage>
</organism>
<evidence type="ECO:0000256" key="1">
    <source>
        <dbReference type="SAM" id="MobiDB-lite"/>
    </source>
</evidence>
<dbReference type="AlphaFoldDB" id="A0AAI8YH93"/>
<keyword evidence="3" id="KW-1185">Reference proteome</keyword>